<dbReference type="EMBL" id="JAAAID010000176">
    <property type="protein sequence ID" value="KAG0021148.1"/>
    <property type="molecule type" value="Genomic_DNA"/>
</dbReference>
<gene>
    <name evidence="13" type="ORF">BGZ80_002972</name>
</gene>
<organism evidence="13 14">
    <name type="scientific">Entomortierella chlamydospora</name>
    <dbReference type="NCBI Taxonomy" id="101097"/>
    <lineage>
        <taxon>Eukaryota</taxon>
        <taxon>Fungi</taxon>
        <taxon>Fungi incertae sedis</taxon>
        <taxon>Mucoromycota</taxon>
        <taxon>Mortierellomycotina</taxon>
        <taxon>Mortierellomycetes</taxon>
        <taxon>Mortierellales</taxon>
        <taxon>Mortierellaceae</taxon>
        <taxon>Entomortierella</taxon>
    </lineage>
</organism>
<evidence type="ECO:0000256" key="3">
    <source>
        <dbReference type="ARBA" id="ARBA00022692"/>
    </source>
</evidence>
<reference evidence="13" key="1">
    <citation type="journal article" date="2020" name="Fungal Divers.">
        <title>Resolving the Mortierellaceae phylogeny through synthesis of multi-gene phylogenetics and phylogenomics.</title>
        <authorList>
            <person name="Vandepol N."/>
            <person name="Liber J."/>
            <person name="Desiro A."/>
            <person name="Na H."/>
            <person name="Kennedy M."/>
            <person name="Barry K."/>
            <person name="Grigoriev I.V."/>
            <person name="Miller A.N."/>
            <person name="O'Donnell K."/>
            <person name="Stajich J.E."/>
            <person name="Bonito G."/>
        </authorList>
    </citation>
    <scope>NUCLEOTIDE SEQUENCE</scope>
    <source>
        <strain evidence="13">NRRL 2769</strain>
    </source>
</reference>
<comment type="subcellular location">
    <subcellularLocation>
        <location evidence="1">Membrane</location>
        <topology evidence="1">Multi-pass membrane protein</topology>
    </subcellularLocation>
</comment>
<dbReference type="GO" id="GO:0016020">
    <property type="term" value="C:membrane"/>
    <property type="evidence" value="ECO:0007669"/>
    <property type="project" value="UniProtKB-SubCell"/>
</dbReference>
<comment type="caution">
    <text evidence="13">The sequence shown here is derived from an EMBL/GenBank/DDBJ whole genome shotgun (WGS) entry which is preliminary data.</text>
</comment>
<evidence type="ECO:0000256" key="11">
    <source>
        <dbReference type="SAM" id="MobiDB-lite"/>
    </source>
</evidence>
<dbReference type="Pfam" id="PF01529">
    <property type="entry name" value="DHHC"/>
    <property type="match status" value="1"/>
</dbReference>
<dbReference type="AlphaFoldDB" id="A0A9P6N1I4"/>
<keyword evidence="5 10" id="KW-0472">Membrane</keyword>
<dbReference type="Proteomes" id="UP000703661">
    <property type="component" value="Unassembled WGS sequence"/>
</dbReference>
<evidence type="ECO:0000259" key="12">
    <source>
        <dbReference type="Pfam" id="PF01529"/>
    </source>
</evidence>
<proteinExistence type="inferred from homology"/>
<dbReference type="PANTHER" id="PTHR12246">
    <property type="entry name" value="PALMITOYLTRANSFERASE ZDHHC16"/>
    <property type="match status" value="1"/>
</dbReference>
<feature type="transmembrane region" description="Helical" evidence="10">
    <location>
        <begin position="60"/>
        <end position="82"/>
    </location>
</feature>
<comment type="domain">
    <text evidence="10">The DHHC domain is required for palmitoyltransferase activity.</text>
</comment>
<evidence type="ECO:0000256" key="5">
    <source>
        <dbReference type="ARBA" id="ARBA00023136"/>
    </source>
</evidence>
<name>A0A9P6N1I4_9FUNG</name>
<evidence type="ECO:0000256" key="1">
    <source>
        <dbReference type="ARBA" id="ARBA00004141"/>
    </source>
</evidence>
<dbReference type="GO" id="GO:0019706">
    <property type="term" value="F:protein-cysteine S-palmitoyltransferase activity"/>
    <property type="evidence" value="ECO:0007669"/>
    <property type="project" value="UniProtKB-EC"/>
</dbReference>
<evidence type="ECO:0000256" key="8">
    <source>
        <dbReference type="ARBA" id="ARBA00023315"/>
    </source>
</evidence>
<keyword evidence="6" id="KW-0564">Palmitate</keyword>
<evidence type="ECO:0000256" key="7">
    <source>
        <dbReference type="ARBA" id="ARBA00023288"/>
    </source>
</evidence>
<keyword evidence="4 10" id="KW-1133">Transmembrane helix</keyword>
<keyword evidence="8 10" id="KW-0012">Acyltransferase</keyword>
<feature type="transmembrane region" description="Helical" evidence="10">
    <location>
        <begin position="245"/>
        <end position="270"/>
    </location>
</feature>
<dbReference type="InterPro" id="IPR039859">
    <property type="entry name" value="PFA4/ZDH16/20/ERF2-like"/>
</dbReference>
<feature type="region of interest" description="Disordered" evidence="11">
    <location>
        <begin position="1"/>
        <end position="39"/>
    </location>
</feature>
<feature type="domain" description="Palmitoyltransferase DHHC" evidence="12">
    <location>
        <begin position="159"/>
        <end position="283"/>
    </location>
</feature>
<dbReference type="InterPro" id="IPR001594">
    <property type="entry name" value="Palmitoyltrfase_DHHC"/>
</dbReference>
<feature type="transmembrane region" description="Helical" evidence="10">
    <location>
        <begin position="202"/>
        <end position="225"/>
    </location>
</feature>
<keyword evidence="7" id="KW-0449">Lipoprotein</keyword>
<comment type="similarity">
    <text evidence="10">Belongs to the DHHC palmitoyltransferase family.</text>
</comment>
<comment type="catalytic activity">
    <reaction evidence="9 10">
        <text>L-cysteinyl-[protein] + hexadecanoyl-CoA = S-hexadecanoyl-L-cysteinyl-[protein] + CoA</text>
        <dbReference type="Rhea" id="RHEA:36683"/>
        <dbReference type="Rhea" id="RHEA-COMP:10131"/>
        <dbReference type="Rhea" id="RHEA-COMP:11032"/>
        <dbReference type="ChEBI" id="CHEBI:29950"/>
        <dbReference type="ChEBI" id="CHEBI:57287"/>
        <dbReference type="ChEBI" id="CHEBI:57379"/>
        <dbReference type="ChEBI" id="CHEBI:74151"/>
        <dbReference type="EC" id="2.3.1.225"/>
    </reaction>
</comment>
<evidence type="ECO:0000256" key="9">
    <source>
        <dbReference type="ARBA" id="ARBA00048048"/>
    </source>
</evidence>
<protein>
    <recommendedName>
        <fullName evidence="10">Palmitoyltransferase</fullName>
        <ecNumber evidence="10">2.3.1.225</ecNumber>
    </recommendedName>
</protein>
<evidence type="ECO:0000256" key="2">
    <source>
        <dbReference type="ARBA" id="ARBA00022679"/>
    </source>
</evidence>
<keyword evidence="3 10" id="KW-0812">Transmembrane</keyword>
<evidence type="ECO:0000313" key="14">
    <source>
        <dbReference type="Proteomes" id="UP000703661"/>
    </source>
</evidence>
<feature type="transmembrane region" description="Helical" evidence="10">
    <location>
        <begin position="102"/>
        <end position="122"/>
    </location>
</feature>
<keyword evidence="2 10" id="KW-0808">Transferase</keyword>
<evidence type="ECO:0000256" key="6">
    <source>
        <dbReference type="ARBA" id="ARBA00023139"/>
    </source>
</evidence>
<evidence type="ECO:0000313" key="13">
    <source>
        <dbReference type="EMBL" id="KAG0021148.1"/>
    </source>
</evidence>
<dbReference type="EC" id="2.3.1.225" evidence="10"/>
<sequence length="360" mass="40805">MSTSIEFTPLATSDPLDNEPLDNEPLDSEPITTKPKSYPAKGPSILSQVERITDAAISGLGPILLTVAFILLSMTIFCYFSVFLPYHYSWKEGEGLFGNLGYILNLIWSLYLVWGIVANYYFAVRTPPGGVLDGLSASGDAMFQSVLQEMETYTEVPPTCKRCNLPKPERTHHCSVCKTCVLKYDHHCPWIHNCVGHFNHRYFLMFLTYLSISCIYFVYMGISPFLLAADNEGDDNWPYWLDRAIVAFSVVLAVAIGFAVGGMACWHWYLTLTAQTTLEQYNNAYIKKICKKRNEKFTNMYDFGVMGNLQDLFNIGPRGHYPWYTALLPLRIPPIGNGKRFERSGRGYVLDFGEDDEDMV</sequence>
<feature type="compositionally biased region" description="Acidic residues" evidence="11">
    <location>
        <begin position="16"/>
        <end position="27"/>
    </location>
</feature>
<evidence type="ECO:0000256" key="10">
    <source>
        <dbReference type="RuleBase" id="RU079119"/>
    </source>
</evidence>
<dbReference type="PROSITE" id="PS50216">
    <property type="entry name" value="DHHC"/>
    <property type="match status" value="1"/>
</dbReference>
<accession>A0A9P6N1I4</accession>
<keyword evidence="14" id="KW-1185">Reference proteome</keyword>
<dbReference type="OrthoDB" id="9909019at2759"/>
<evidence type="ECO:0000256" key="4">
    <source>
        <dbReference type="ARBA" id="ARBA00022989"/>
    </source>
</evidence>